<reference evidence="1" key="1">
    <citation type="journal article" date="2023" name="Science">
        <title>Genome structures resolve the early diversification of teleost fishes.</title>
        <authorList>
            <person name="Parey E."/>
            <person name="Louis A."/>
            <person name="Montfort J."/>
            <person name="Bouchez O."/>
            <person name="Roques C."/>
            <person name="Iampietro C."/>
            <person name="Lluch J."/>
            <person name="Castinel A."/>
            <person name="Donnadieu C."/>
            <person name="Desvignes T."/>
            <person name="Floi Bucao C."/>
            <person name="Jouanno E."/>
            <person name="Wen M."/>
            <person name="Mejri S."/>
            <person name="Dirks R."/>
            <person name="Jansen H."/>
            <person name="Henkel C."/>
            <person name="Chen W.J."/>
            <person name="Zahm M."/>
            <person name="Cabau C."/>
            <person name="Klopp C."/>
            <person name="Thompson A.W."/>
            <person name="Robinson-Rechavi M."/>
            <person name="Braasch I."/>
            <person name="Lecointre G."/>
            <person name="Bobe J."/>
            <person name="Postlethwait J.H."/>
            <person name="Berthelot C."/>
            <person name="Roest Crollius H."/>
            <person name="Guiguen Y."/>
        </authorList>
    </citation>
    <scope>NUCLEOTIDE SEQUENCE</scope>
    <source>
        <strain evidence="1">WJC10195</strain>
    </source>
</reference>
<evidence type="ECO:0000313" key="1">
    <source>
        <dbReference type="EMBL" id="KAJ8349402.1"/>
    </source>
</evidence>
<dbReference type="AlphaFoldDB" id="A0A9Q1IRC4"/>
<name>A0A9Q1IRC4_SYNKA</name>
<dbReference type="EMBL" id="JAINUF010000009">
    <property type="protein sequence ID" value="KAJ8349402.1"/>
    <property type="molecule type" value="Genomic_DNA"/>
</dbReference>
<dbReference type="PANTHER" id="PTHR46880">
    <property type="entry name" value="RAS-ASSOCIATING DOMAIN-CONTAINING PROTEIN"/>
    <property type="match status" value="1"/>
</dbReference>
<evidence type="ECO:0000313" key="2">
    <source>
        <dbReference type="Proteomes" id="UP001152622"/>
    </source>
</evidence>
<sequence length="178" mass="20065">MFIGVEELQHATAPGNYAAMSTALDKADLSQWKEKVVGLGTDGAAVMVGRLGGVTTLLRAEVPHLINIQCLAHGLELAAMDAMKDHERMRKVMDVLKGLYKQYHHSPKAWRELKDLAGVLNQKVWKPTNLGGTRWLPCTERALRVMLRNYPVLLAQMENMVETRLVINSYFLDRQVLR</sequence>
<accession>A0A9Q1IRC4</accession>
<proteinExistence type="predicted"/>
<dbReference type="OrthoDB" id="8551997at2759"/>
<protein>
    <submittedName>
        <fullName evidence="1">Uncharacterized protein</fullName>
    </submittedName>
</protein>
<comment type="caution">
    <text evidence="1">The sequence shown here is derived from an EMBL/GenBank/DDBJ whole genome shotgun (WGS) entry which is preliminary data.</text>
</comment>
<dbReference type="PANTHER" id="PTHR46880:SF5">
    <property type="entry name" value="DUF4371 DOMAIN-CONTAINING PROTEIN"/>
    <property type="match status" value="1"/>
</dbReference>
<gene>
    <name evidence="1" type="ORF">SKAU_G00245320</name>
</gene>
<organism evidence="1 2">
    <name type="scientific">Synaphobranchus kaupii</name>
    <name type="common">Kaup's arrowtooth eel</name>
    <dbReference type="NCBI Taxonomy" id="118154"/>
    <lineage>
        <taxon>Eukaryota</taxon>
        <taxon>Metazoa</taxon>
        <taxon>Chordata</taxon>
        <taxon>Craniata</taxon>
        <taxon>Vertebrata</taxon>
        <taxon>Euteleostomi</taxon>
        <taxon>Actinopterygii</taxon>
        <taxon>Neopterygii</taxon>
        <taxon>Teleostei</taxon>
        <taxon>Anguilliformes</taxon>
        <taxon>Synaphobranchidae</taxon>
        <taxon>Synaphobranchus</taxon>
    </lineage>
</organism>
<keyword evidence="2" id="KW-1185">Reference proteome</keyword>
<dbReference type="Proteomes" id="UP001152622">
    <property type="component" value="Chromosome 9"/>
</dbReference>